<name>A0ABW4ZT75_9BACL</name>
<gene>
    <name evidence="1" type="ORF">ACFSOY_04055</name>
</gene>
<evidence type="ECO:0000313" key="1">
    <source>
        <dbReference type="EMBL" id="MFD2169193.1"/>
    </source>
</evidence>
<dbReference type="RefSeq" id="WP_386044241.1">
    <property type="nucleotide sequence ID" value="NZ_JBHUIO010000002.1"/>
</dbReference>
<evidence type="ECO:0000313" key="2">
    <source>
        <dbReference type="Proteomes" id="UP001597343"/>
    </source>
</evidence>
<organism evidence="1 2">
    <name type="scientific">Tumebacillus lipolyticus</name>
    <dbReference type="NCBI Taxonomy" id="1280370"/>
    <lineage>
        <taxon>Bacteria</taxon>
        <taxon>Bacillati</taxon>
        <taxon>Bacillota</taxon>
        <taxon>Bacilli</taxon>
        <taxon>Bacillales</taxon>
        <taxon>Alicyclobacillaceae</taxon>
        <taxon>Tumebacillus</taxon>
    </lineage>
</organism>
<comment type="caution">
    <text evidence="1">The sequence shown here is derived from an EMBL/GenBank/DDBJ whole genome shotgun (WGS) entry which is preliminary data.</text>
</comment>
<keyword evidence="2" id="KW-1185">Reference proteome</keyword>
<proteinExistence type="predicted"/>
<dbReference type="EMBL" id="JBHUIO010000002">
    <property type="protein sequence ID" value="MFD2169193.1"/>
    <property type="molecule type" value="Genomic_DNA"/>
</dbReference>
<reference evidence="2" key="1">
    <citation type="journal article" date="2019" name="Int. J. Syst. Evol. Microbiol.">
        <title>The Global Catalogue of Microorganisms (GCM) 10K type strain sequencing project: providing services to taxonomists for standard genome sequencing and annotation.</title>
        <authorList>
            <consortium name="The Broad Institute Genomics Platform"/>
            <consortium name="The Broad Institute Genome Sequencing Center for Infectious Disease"/>
            <person name="Wu L."/>
            <person name="Ma J."/>
        </authorList>
    </citation>
    <scope>NUCLEOTIDE SEQUENCE [LARGE SCALE GENOMIC DNA]</scope>
    <source>
        <strain evidence="2">CGMCC 1.13574</strain>
    </source>
</reference>
<sequence>MSESNTYYIKQVWRKKGDALFDRISFKEANKAQELSQTTRPVLLLETKANGGSNAVFAIGRVSEPVVIEEEMTYPGQTGEFFYHVPFTYTVALENKQDGITREELQELTGQKFTPQVKGGLYEIGESEYQQLAALLNERGAQASLPADQAVQAEQPLAKADVAQQAVTAAQPDRKADARLLAALNGAVSLLQERPDLRVVIAAGKVDAYPAALRQDDDLDRLQAAIGEYLRGAGHAELDAAAREAAAAGGSSTRYLNVIKLVAKLVGEGKYSSVQIPAAQAAFASTASLPHPYDAIELSGDLGHHVLSLDGTLYSTEGKVIQHFLGL</sequence>
<accession>A0ABW4ZT75</accession>
<protein>
    <submittedName>
        <fullName evidence="1">Uncharacterized protein</fullName>
    </submittedName>
</protein>
<dbReference type="Proteomes" id="UP001597343">
    <property type="component" value="Unassembled WGS sequence"/>
</dbReference>